<evidence type="ECO:0000313" key="2">
    <source>
        <dbReference type="Proteomes" id="UP000255224"/>
    </source>
</evidence>
<organism evidence="1 2">
    <name type="scientific">Chryseobacterium carnipullorum</name>
    <dbReference type="NCBI Taxonomy" id="1124835"/>
    <lineage>
        <taxon>Bacteria</taxon>
        <taxon>Pseudomonadati</taxon>
        <taxon>Bacteroidota</taxon>
        <taxon>Flavobacteriia</taxon>
        <taxon>Flavobacteriales</taxon>
        <taxon>Weeksellaceae</taxon>
        <taxon>Chryseobacterium group</taxon>
        <taxon>Chryseobacterium</taxon>
    </lineage>
</organism>
<dbReference type="EMBL" id="UFVQ01000003">
    <property type="protein sequence ID" value="STC95362.1"/>
    <property type="molecule type" value="Genomic_DNA"/>
</dbReference>
<dbReference type="Proteomes" id="UP000255224">
    <property type="component" value="Unassembled WGS sequence"/>
</dbReference>
<evidence type="ECO:0000313" key="1">
    <source>
        <dbReference type="EMBL" id="STC95362.1"/>
    </source>
</evidence>
<gene>
    <name evidence="1" type="ORF">NCTC13533_01871</name>
</gene>
<dbReference type="Gene3D" id="1.10.3020.10">
    <property type="entry name" value="alpha-amino acid ester hydrolase ( Helical cap domain)"/>
    <property type="match status" value="1"/>
</dbReference>
<dbReference type="RefSeq" id="WP_228426002.1">
    <property type="nucleotide sequence ID" value="NZ_UFVQ01000003.1"/>
</dbReference>
<dbReference type="AlphaFoldDB" id="A0A376DTH2"/>
<name>A0A376DTH2_CHRCU</name>
<reference evidence="1 2" key="1">
    <citation type="submission" date="2018-06" db="EMBL/GenBank/DDBJ databases">
        <authorList>
            <consortium name="Pathogen Informatics"/>
            <person name="Doyle S."/>
        </authorList>
    </citation>
    <scope>NUCLEOTIDE SEQUENCE [LARGE SCALE GENOMIC DNA]</scope>
    <source>
        <strain evidence="1 2">NCTC13533</strain>
    </source>
</reference>
<accession>A0A376DTH2</accession>
<sequence length="93" mass="11315">MSYMLQWINYVTNNKLTDEADFNNFKKWDSINTAWYKSGKSFRSLDTISGKPNKIFQRWLDHPGYDTYWQKMVPYKEDFCQHQHSHSDNNRIL</sequence>
<protein>
    <submittedName>
        <fullName evidence="1">Uncharacterized protein</fullName>
    </submittedName>
</protein>
<proteinExistence type="predicted"/>